<evidence type="ECO:0000259" key="10">
    <source>
        <dbReference type="PROSITE" id="PS50263"/>
    </source>
</evidence>
<evidence type="ECO:0000256" key="9">
    <source>
        <dbReference type="RuleBase" id="RU003811"/>
    </source>
</evidence>
<dbReference type="Gene3D" id="3.60.110.10">
    <property type="entry name" value="Carbon-nitrogen hydrolase"/>
    <property type="match status" value="1"/>
</dbReference>
<comment type="catalytic activity">
    <reaction evidence="7 8">
        <text>deamido-NAD(+) + L-glutamine + ATP + H2O = L-glutamate + AMP + diphosphate + NAD(+) + H(+)</text>
        <dbReference type="Rhea" id="RHEA:24384"/>
        <dbReference type="ChEBI" id="CHEBI:15377"/>
        <dbReference type="ChEBI" id="CHEBI:15378"/>
        <dbReference type="ChEBI" id="CHEBI:29985"/>
        <dbReference type="ChEBI" id="CHEBI:30616"/>
        <dbReference type="ChEBI" id="CHEBI:33019"/>
        <dbReference type="ChEBI" id="CHEBI:57540"/>
        <dbReference type="ChEBI" id="CHEBI:58359"/>
        <dbReference type="ChEBI" id="CHEBI:58437"/>
        <dbReference type="ChEBI" id="CHEBI:456215"/>
        <dbReference type="EC" id="6.3.5.1"/>
    </reaction>
</comment>
<dbReference type="PANTHER" id="PTHR23090:SF9">
    <property type="entry name" value="GLUTAMINE-DEPENDENT NAD(+) SYNTHETASE"/>
    <property type="match status" value="1"/>
</dbReference>
<dbReference type="GO" id="GO:0009435">
    <property type="term" value="P:NAD+ biosynthetic process"/>
    <property type="evidence" value="ECO:0007669"/>
    <property type="project" value="UniProtKB-UniRule"/>
</dbReference>
<dbReference type="Proteomes" id="UP000518300">
    <property type="component" value="Unassembled WGS sequence"/>
</dbReference>
<dbReference type="NCBIfam" id="TIGR00552">
    <property type="entry name" value="nadE"/>
    <property type="match status" value="1"/>
</dbReference>
<dbReference type="PANTHER" id="PTHR23090">
    <property type="entry name" value="NH 3 /GLUTAMINE-DEPENDENT NAD + SYNTHETASE"/>
    <property type="match status" value="1"/>
</dbReference>
<feature type="active site" description="Proton acceptor; for glutaminase activity" evidence="7">
    <location>
        <position position="44"/>
    </location>
</feature>
<dbReference type="SUPFAM" id="SSF52402">
    <property type="entry name" value="Adenine nucleotide alpha hydrolases-like"/>
    <property type="match status" value="1"/>
</dbReference>
<dbReference type="PIRSF" id="PIRSF006630">
    <property type="entry name" value="NADS_GAT"/>
    <property type="match status" value="1"/>
</dbReference>
<dbReference type="InterPro" id="IPR003694">
    <property type="entry name" value="NAD_synthase"/>
</dbReference>
<comment type="caution">
    <text evidence="7">Lacks conserved residue(s) required for the propagation of feature annotation.</text>
</comment>
<evidence type="ECO:0000256" key="3">
    <source>
        <dbReference type="ARBA" id="ARBA00022598"/>
    </source>
</evidence>
<name>A0A848LJF3_9BACT</name>
<dbReference type="GO" id="GO:0008795">
    <property type="term" value="F:NAD+ synthase activity"/>
    <property type="evidence" value="ECO:0007669"/>
    <property type="project" value="UniProtKB-UniRule"/>
</dbReference>
<organism evidence="11 12">
    <name type="scientific">Pyxidicoccus fallax</name>
    <dbReference type="NCBI Taxonomy" id="394095"/>
    <lineage>
        <taxon>Bacteria</taxon>
        <taxon>Pseudomonadati</taxon>
        <taxon>Myxococcota</taxon>
        <taxon>Myxococcia</taxon>
        <taxon>Myxococcales</taxon>
        <taxon>Cystobacterineae</taxon>
        <taxon>Myxococcaceae</taxon>
        <taxon>Pyxidicoccus</taxon>
    </lineage>
</organism>
<dbReference type="HAMAP" id="MF_02090">
    <property type="entry name" value="NadE_glutamine_dep"/>
    <property type="match status" value="1"/>
</dbReference>
<dbReference type="GO" id="GO:0005524">
    <property type="term" value="F:ATP binding"/>
    <property type="evidence" value="ECO:0007669"/>
    <property type="project" value="UniProtKB-UniRule"/>
</dbReference>
<dbReference type="Pfam" id="PF00795">
    <property type="entry name" value="CN_hydrolase"/>
    <property type="match status" value="1"/>
</dbReference>
<feature type="binding site" evidence="7">
    <location>
        <begin position="354"/>
        <end position="361"/>
    </location>
    <ligand>
        <name>ATP</name>
        <dbReference type="ChEBI" id="CHEBI:30616"/>
    </ligand>
</feature>
<reference evidence="11 12" key="1">
    <citation type="submission" date="2020-04" db="EMBL/GenBank/DDBJ databases">
        <title>Draft genome of Pyxidicoccus fallax type strain.</title>
        <authorList>
            <person name="Whitworth D.E."/>
        </authorList>
    </citation>
    <scope>NUCLEOTIDE SEQUENCE [LARGE SCALE GENOMIC DNA]</scope>
    <source>
        <strain evidence="11 12">DSM 14698</strain>
    </source>
</reference>
<dbReference type="GO" id="GO:0004359">
    <property type="term" value="F:glutaminase activity"/>
    <property type="evidence" value="ECO:0007669"/>
    <property type="project" value="InterPro"/>
</dbReference>
<feature type="binding site" evidence="7">
    <location>
        <position position="469"/>
    </location>
    <ligand>
        <name>ATP</name>
        <dbReference type="ChEBI" id="CHEBI:30616"/>
    </ligand>
</feature>
<comment type="caution">
    <text evidence="11">The sequence shown here is derived from an EMBL/GenBank/DDBJ whole genome shotgun (WGS) entry which is preliminary data.</text>
</comment>
<keyword evidence="5 7" id="KW-0067">ATP-binding</keyword>
<dbReference type="InterPro" id="IPR014445">
    <property type="entry name" value="Gln-dep_NAD_synthase"/>
</dbReference>
<feature type="binding site" evidence="7">
    <location>
        <position position="595"/>
    </location>
    <ligand>
        <name>deamido-NAD(+)</name>
        <dbReference type="ChEBI" id="CHEBI:58437"/>
        <note>ligand shared between two neighboring subunits</note>
    </ligand>
</feature>
<dbReference type="CDD" id="cd07570">
    <property type="entry name" value="GAT_Gln-NAD-synth"/>
    <property type="match status" value="1"/>
</dbReference>
<dbReference type="InterPro" id="IPR036526">
    <property type="entry name" value="C-N_Hydrolase_sf"/>
</dbReference>
<comment type="pathway">
    <text evidence="1 7 8">Cofactor biosynthesis; NAD(+) biosynthesis; NAD(+) from deamido-NAD(+) (L-Gln route): step 1/1.</text>
</comment>
<dbReference type="SUPFAM" id="SSF56317">
    <property type="entry name" value="Carbon-nitrogen hydrolase"/>
    <property type="match status" value="1"/>
</dbReference>
<comment type="function">
    <text evidence="7">Catalyzes the ATP-dependent amidation of deamido-NAD to form NAD. Uses L-glutamine as a nitrogen source.</text>
</comment>
<feature type="binding site" evidence="7">
    <location>
        <position position="474"/>
    </location>
    <ligand>
        <name>deamido-NAD(+)</name>
        <dbReference type="ChEBI" id="CHEBI:58437"/>
        <note>ligand shared between two neighboring subunits</note>
    </ligand>
</feature>
<evidence type="ECO:0000256" key="6">
    <source>
        <dbReference type="ARBA" id="ARBA00023027"/>
    </source>
</evidence>
<evidence type="ECO:0000313" key="12">
    <source>
        <dbReference type="Proteomes" id="UP000518300"/>
    </source>
</evidence>
<dbReference type="GO" id="GO:0003952">
    <property type="term" value="F:NAD+ synthase (glutamine-hydrolyzing) activity"/>
    <property type="evidence" value="ECO:0007669"/>
    <property type="project" value="UniProtKB-UniRule"/>
</dbReference>
<dbReference type="InterPro" id="IPR022310">
    <property type="entry name" value="NAD/GMP_synthase"/>
</dbReference>
<keyword evidence="12" id="KW-1185">Reference proteome</keyword>
<dbReference type="EMBL" id="JABBJJ010000112">
    <property type="protein sequence ID" value="NMO17853.1"/>
    <property type="molecule type" value="Genomic_DNA"/>
</dbReference>
<evidence type="ECO:0000256" key="7">
    <source>
        <dbReference type="HAMAP-Rule" id="MF_02090"/>
    </source>
</evidence>
<evidence type="ECO:0000256" key="4">
    <source>
        <dbReference type="ARBA" id="ARBA00022741"/>
    </source>
</evidence>
<feature type="active site" description="For glutaminase activity" evidence="7">
    <location>
        <position position="113"/>
    </location>
</feature>
<evidence type="ECO:0000256" key="2">
    <source>
        <dbReference type="ARBA" id="ARBA00007145"/>
    </source>
</evidence>
<gene>
    <name evidence="7 11" type="primary">nadE</name>
    <name evidence="11" type="ORF">HG543_23780</name>
</gene>
<dbReference type="RefSeq" id="WP_169347133.1">
    <property type="nucleotide sequence ID" value="NZ_JABBJJ010000112.1"/>
</dbReference>
<feature type="domain" description="CN hydrolase" evidence="10">
    <location>
        <begin position="4"/>
        <end position="257"/>
    </location>
</feature>
<sequence length="630" mass="69939">MRLVKLGLASVNTTVGAFIRNTDRVLAQARKMAAEGVTLGVFQEQVIAGYPAEDMVQWQGFIERQWPELERFARETASLPTVFILGVSIAQQGLRLNCAAVVAGGRVLGLVPKEKLPTYSVFYETRTFGRGYPGMAETHRGVPLGDYLFQFDFGVVAPEVCEDIWSPEGPMRRRTYSGAELVVNLSASPFRLGFVDTRRELIATRAADHQCTIAYCNAVGSNDGLIFDGGGFLNQNGRHVMETPRFQEGYSTAVVDLDRTLRLRGEATTWRVDRESWLSEGGQRVPVLDCTQAVHTRRESLAYPVPAHRSFFLPGPDQRRPAREALCEDILDALALGVGDYFEKTRAFKVLGIALSGGRDSLLTLLIAHRYAKKARPEDPGSLIRAFYMPSRYSSDATSDAAETITRELGVPFQIVSIDEAFERERAIAQKMLGDKPVTPITEQNIQARLRAQRMWNWSNSCGGLFLQTGNMSEKSVGYTTIGGDLMGALAVIANVPKTVVMYLLDYLQEKTGSEGIRKVLAKPAGPELAHNQVGEEELMPFPVLDACFYLHAGEKLTPAEMLQALTAMFPEVEAPRLSGYVEKFVRLFQQSIYKWVQSPLSLHIGNLDLDRERALQLPVVTGTEWMRDT</sequence>
<comment type="similarity">
    <text evidence="9">Belongs to the NAD synthetase family.</text>
</comment>
<feature type="binding site" evidence="7">
    <location>
        <position position="119"/>
    </location>
    <ligand>
        <name>L-glutamine</name>
        <dbReference type="ChEBI" id="CHEBI:58359"/>
    </ligand>
</feature>
<evidence type="ECO:0000256" key="8">
    <source>
        <dbReference type="PIRNR" id="PIRNR006630"/>
    </source>
</evidence>
<dbReference type="Gene3D" id="3.40.50.620">
    <property type="entry name" value="HUPs"/>
    <property type="match status" value="1"/>
</dbReference>
<dbReference type="Pfam" id="PF02540">
    <property type="entry name" value="NAD_synthase"/>
    <property type="match status" value="1"/>
</dbReference>
<evidence type="ECO:0000313" key="11">
    <source>
        <dbReference type="EMBL" id="NMO17853.1"/>
    </source>
</evidence>
<feature type="binding site" evidence="7">
    <location>
        <position position="188"/>
    </location>
    <ligand>
        <name>L-glutamine</name>
        <dbReference type="ChEBI" id="CHEBI:58359"/>
    </ligand>
</feature>
<dbReference type="EC" id="6.3.5.1" evidence="7 8"/>
<dbReference type="PROSITE" id="PS50263">
    <property type="entry name" value="CN_HYDROLASE"/>
    <property type="match status" value="1"/>
</dbReference>
<comment type="similarity">
    <text evidence="2 7 8">In the C-terminal section; belongs to the NAD synthetase family.</text>
</comment>
<evidence type="ECO:0000256" key="1">
    <source>
        <dbReference type="ARBA" id="ARBA00005188"/>
    </source>
</evidence>
<protein>
    <recommendedName>
        <fullName evidence="7 8">Glutamine-dependent NAD(+) synthetase</fullName>
        <ecNumber evidence="7 8">6.3.5.1</ecNumber>
    </recommendedName>
    <alternativeName>
        <fullName evidence="7 8">NAD(+) synthase [glutamine-hydrolyzing]</fullName>
    </alternativeName>
</protein>
<keyword evidence="4 7" id="KW-0547">Nucleotide-binding</keyword>
<keyword evidence="6 7" id="KW-0520">NAD</keyword>
<keyword evidence="3 7" id="KW-0436">Ligase</keyword>
<feature type="active site" description="Nucleophile; for glutaminase activity" evidence="7">
    <location>
        <position position="161"/>
    </location>
</feature>
<accession>A0A848LJF3</accession>
<dbReference type="InterPro" id="IPR014729">
    <property type="entry name" value="Rossmann-like_a/b/a_fold"/>
</dbReference>
<proteinExistence type="inferred from homology"/>
<feature type="binding site" evidence="7">
    <location>
        <position position="445"/>
    </location>
    <ligand>
        <name>deamido-NAD(+)</name>
        <dbReference type="ChEBI" id="CHEBI:58437"/>
        <note>ligand shared between two neighboring subunits</note>
    </ligand>
</feature>
<dbReference type="InterPro" id="IPR003010">
    <property type="entry name" value="C-N_Hydrolase"/>
</dbReference>
<dbReference type="AlphaFoldDB" id="A0A848LJF3"/>
<evidence type="ECO:0000256" key="5">
    <source>
        <dbReference type="ARBA" id="ARBA00022840"/>
    </source>
</evidence>
<dbReference type="CDD" id="cd00553">
    <property type="entry name" value="NAD_synthase"/>
    <property type="match status" value="1"/>
</dbReference>
<dbReference type="UniPathway" id="UPA00253">
    <property type="reaction ID" value="UER00334"/>
</dbReference>
<dbReference type="GO" id="GO:0005737">
    <property type="term" value="C:cytoplasm"/>
    <property type="evidence" value="ECO:0007669"/>
    <property type="project" value="InterPro"/>
</dbReference>